<dbReference type="AlphaFoldDB" id="A0A7S4JPN1"/>
<organism evidence="1">
    <name type="scientific">Odontella aurita</name>
    <dbReference type="NCBI Taxonomy" id="265563"/>
    <lineage>
        <taxon>Eukaryota</taxon>
        <taxon>Sar</taxon>
        <taxon>Stramenopiles</taxon>
        <taxon>Ochrophyta</taxon>
        <taxon>Bacillariophyta</taxon>
        <taxon>Mediophyceae</taxon>
        <taxon>Biddulphiophycidae</taxon>
        <taxon>Eupodiscales</taxon>
        <taxon>Odontellaceae</taxon>
        <taxon>Odontella</taxon>
    </lineage>
</organism>
<evidence type="ECO:0000313" key="1">
    <source>
        <dbReference type="EMBL" id="CAE2269983.1"/>
    </source>
</evidence>
<name>A0A7S4JPN1_9STRA</name>
<dbReference type="EMBL" id="HBKQ01045572">
    <property type="protein sequence ID" value="CAE2269983.1"/>
    <property type="molecule type" value="Transcribed_RNA"/>
</dbReference>
<proteinExistence type="predicted"/>
<reference evidence="1" key="1">
    <citation type="submission" date="2021-01" db="EMBL/GenBank/DDBJ databases">
        <authorList>
            <person name="Corre E."/>
            <person name="Pelletier E."/>
            <person name="Niang G."/>
            <person name="Scheremetjew M."/>
            <person name="Finn R."/>
            <person name="Kale V."/>
            <person name="Holt S."/>
            <person name="Cochrane G."/>
            <person name="Meng A."/>
            <person name="Brown T."/>
            <person name="Cohen L."/>
        </authorList>
    </citation>
    <scope>NUCLEOTIDE SEQUENCE</scope>
    <source>
        <strain evidence="1">Isolate 1302-5</strain>
    </source>
</reference>
<protein>
    <submittedName>
        <fullName evidence="1">Uncharacterized protein</fullName>
    </submittedName>
</protein>
<accession>A0A7S4JPN1</accession>
<gene>
    <name evidence="1" type="ORF">OAUR00152_LOCUS31401</name>
</gene>
<sequence length="465" mass="50523">MANNKKRGIWDRVSEFITVDGTKVIGHTPQFEAWLLAAKKPSGCDPELHGVMLNANRHPRTSSAKGLVMRNVEFSHFNCTADAAAIQFDDGHVYNGGLSDAPSTFESVTFDSSSVLTKMSSCYALSEGQRDIALEDKDGSLNPAGTGVAGFIVSDDPDALERTGAAAGTCVSLGDESCLSYCEGLCLQNFLVHTVATGGDVRLKLTKAGGETYYVDKHWDDQYRNDYKSFGTYSFSIPEGDYDVTFLDEDGNQFYAESPTYEMMAAPECPKGLSTLNIIRPSPDSAQCNELIKHQDFEDGELTGYQIHRDSGRNQKLEVVEGGADNSQYAIKLTRTWYREMITKYLDTACLTEGETFDVRLSYRVVDADANGVACGDGTAPGCPELYIYHASHTYYNVGSTIGTYDANGWNTFQGSFTVTAAMSAASKVEAVFFDKSTNGYGGSFTGNLLLDNFSITKSDASSQS</sequence>
<dbReference type="Gene3D" id="2.60.120.260">
    <property type="entry name" value="Galactose-binding domain-like"/>
    <property type="match status" value="1"/>
</dbReference>